<name>A0A841ZQJ3_9LIST</name>
<evidence type="ECO:0000313" key="2">
    <source>
        <dbReference type="Proteomes" id="UP000559885"/>
    </source>
</evidence>
<evidence type="ECO:0008006" key="3">
    <source>
        <dbReference type="Google" id="ProtNLM"/>
    </source>
</evidence>
<gene>
    <name evidence="1" type="ORF">HB912_09015</name>
</gene>
<sequence length="133" mass="15348">MGLKERLEKEIYDFARENELVVNDIDLLYAGPTMRTRHTLVLAFTDVGMFTFQFKMGEAEMHYLAKEKLHKVEIGKKNLVYQLKIQALTEEQSLEAGTYLVSKHVFGRKWHRATLNKLLGLEGKSLFEGGNNK</sequence>
<dbReference type="EMBL" id="JAARRM010000003">
    <property type="protein sequence ID" value="MBC1521787.1"/>
    <property type="molecule type" value="Genomic_DNA"/>
</dbReference>
<dbReference type="RefSeq" id="WP_036073082.1">
    <property type="nucleotide sequence ID" value="NZ_JAARRM010000003.1"/>
</dbReference>
<proteinExistence type="predicted"/>
<dbReference type="AlphaFoldDB" id="A0A841ZQJ3"/>
<dbReference type="Proteomes" id="UP000559885">
    <property type="component" value="Unassembled WGS sequence"/>
</dbReference>
<reference evidence="1 2" key="1">
    <citation type="submission" date="2020-03" db="EMBL/GenBank/DDBJ databases">
        <title>Soil Listeria distribution.</title>
        <authorList>
            <person name="Liao J."/>
            <person name="Wiedmann M."/>
        </authorList>
    </citation>
    <scope>NUCLEOTIDE SEQUENCE [LARGE SCALE GENOMIC DNA]</scope>
    <source>
        <strain evidence="1 2">FSL L7-1507</strain>
    </source>
</reference>
<protein>
    <recommendedName>
        <fullName evidence="3">YokE-like PH domain-containing protein</fullName>
    </recommendedName>
</protein>
<accession>A0A841ZQJ3</accession>
<organism evidence="1 2">
    <name type="scientific">Listeria aquatica</name>
    <dbReference type="NCBI Taxonomy" id="1494960"/>
    <lineage>
        <taxon>Bacteria</taxon>
        <taxon>Bacillati</taxon>
        <taxon>Bacillota</taxon>
        <taxon>Bacilli</taxon>
        <taxon>Bacillales</taxon>
        <taxon>Listeriaceae</taxon>
        <taxon>Listeria</taxon>
    </lineage>
</organism>
<evidence type="ECO:0000313" key="1">
    <source>
        <dbReference type="EMBL" id="MBC1521787.1"/>
    </source>
</evidence>
<comment type="caution">
    <text evidence="1">The sequence shown here is derived from an EMBL/GenBank/DDBJ whole genome shotgun (WGS) entry which is preliminary data.</text>
</comment>